<sequence>MRESIREELCLFTEKDYKKFTSTLLPGIENVLGVRLPILREMAKKIVRDDWRNELAESQDIYFEEIMLRGLIIGYSNTDINETLEYVTGFVPKINNWSVCDSFCVSLKIIQKNRARVWEYLQKYLNSDEEFDVRFGLICLLDHYIKSDESGKVIPRRRSVTLADVKNNAEQNGEYIERVLAILNREFLQGYYTQMAAAWTMAEAFCTFPYKTMQILEHCKMDDFTYKKTIQKICESRIPSDEVKKMLKSTK</sequence>
<gene>
    <name evidence="1" type="ORF">SAMN05421659_111150</name>
</gene>
<dbReference type="PANTHER" id="PTHR34070:SF1">
    <property type="entry name" value="DNA ALKYLATION REPAIR PROTEIN"/>
    <property type="match status" value="1"/>
</dbReference>
<dbReference type="PANTHER" id="PTHR34070">
    <property type="entry name" value="ARMADILLO-TYPE FOLD"/>
    <property type="match status" value="1"/>
</dbReference>
<evidence type="ECO:0000313" key="2">
    <source>
        <dbReference type="Proteomes" id="UP000199701"/>
    </source>
</evidence>
<dbReference type="STRING" id="99656.SAMN05421659_111150"/>
<dbReference type="OrthoDB" id="9784740at2"/>
<dbReference type="EMBL" id="FOJI01000011">
    <property type="protein sequence ID" value="SEW35010.1"/>
    <property type="molecule type" value="Genomic_DNA"/>
</dbReference>
<dbReference type="RefSeq" id="WP_092455250.1">
    <property type="nucleotide sequence ID" value="NZ_FOJI01000011.1"/>
</dbReference>
<protein>
    <submittedName>
        <fullName evidence="1">DNA alkylation repair enzyme</fullName>
    </submittedName>
</protein>
<dbReference type="SUPFAM" id="SSF48371">
    <property type="entry name" value="ARM repeat"/>
    <property type="match status" value="1"/>
</dbReference>
<accession>A0A1I0R4U1</accession>
<dbReference type="Pfam" id="PF08713">
    <property type="entry name" value="DNA_alkylation"/>
    <property type="match status" value="1"/>
</dbReference>
<evidence type="ECO:0000313" key="1">
    <source>
        <dbReference type="EMBL" id="SEW35010.1"/>
    </source>
</evidence>
<dbReference type="CDD" id="cd06561">
    <property type="entry name" value="AlkD_like"/>
    <property type="match status" value="1"/>
</dbReference>
<reference evidence="1 2" key="1">
    <citation type="submission" date="2016-10" db="EMBL/GenBank/DDBJ databases">
        <authorList>
            <person name="de Groot N.N."/>
        </authorList>
    </citation>
    <scope>NUCLEOTIDE SEQUENCE [LARGE SCALE GENOMIC DNA]</scope>
    <source>
        <strain evidence="1 2">DSM 9179</strain>
    </source>
</reference>
<keyword evidence="2" id="KW-1185">Reference proteome</keyword>
<dbReference type="Gene3D" id="1.25.10.90">
    <property type="match status" value="1"/>
</dbReference>
<dbReference type="AlphaFoldDB" id="A0A1I0R4U1"/>
<dbReference type="InterPro" id="IPR016024">
    <property type="entry name" value="ARM-type_fold"/>
</dbReference>
<proteinExistence type="predicted"/>
<name>A0A1I0R4U1_9FIRM</name>
<dbReference type="Proteomes" id="UP000199701">
    <property type="component" value="Unassembled WGS sequence"/>
</dbReference>
<organism evidence="1 2">
    <name type="scientific">[Clostridium] fimetarium</name>
    <dbReference type="NCBI Taxonomy" id="99656"/>
    <lineage>
        <taxon>Bacteria</taxon>
        <taxon>Bacillati</taxon>
        <taxon>Bacillota</taxon>
        <taxon>Clostridia</taxon>
        <taxon>Lachnospirales</taxon>
        <taxon>Lachnospiraceae</taxon>
    </lineage>
</organism>
<dbReference type="InterPro" id="IPR014825">
    <property type="entry name" value="DNA_alkylation"/>
</dbReference>